<dbReference type="PANTHER" id="PTHR24221">
    <property type="entry name" value="ATP-BINDING CASSETTE SUB-FAMILY B"/>
    <property type="match status" value="1"/>
</dbReference>
<dbReference type="OrthoDB" id="9802264at2"/>
<dbReference type="Pfam" id="PF00005">
    <property type="entry name" value="ABC_tran"/>
    <property type="match status" value="1"/>
</dbReference>
<organism evidence="12 13">
    <name type="scientific">Moritella yayanosii</name>
    <dbReference type="NCBI Taxonomy" id="69539"/>
    <lineage>
        <taxon>Bacteria</taxon>
        <taxon>Pseudomonadati</taxon>
        <taxon>Pseudomonadota</taxon>
        <taxon>Gammaproteobacteria</taxon>
        <taxon>Alteromonadales</taxon>
        <taxon>Moritellaceae</taxon>
        <taxon>Moritella</taxon>
    </lineage>
</organism>
<feature type="domain" description="ABC transmembrane type-1" evidence="11">
    <location>
        <begin position="19"/>
        <end position="305"/>
    </location>
</feature>
<keyword evidence="6 12" id="KW-0067">ATP-binding</keyword>
<evidence type="ECO:0000313" key="12">
    <source>
        <dbReference type="EMBL" id="SQD77333.1"/>
    </source>
</evidence>
<dbReference type="GO" id="GO:0005886">
    <property type="term" value="C:plasma membrane"/>
    <property type="evidence" value="ECO:0007669"/>
    <property type="project" value="UniProtKB-SubCell"/>
</dbReference>
<dbReference type="PROSITE" id="PS00211">
    <property type="entry name" value="ABC_TRANSPORTER_1"/>
    <property type="match status" value="1"/>
</dbReference>
<dbReference type="SUPFAM" id="SSF90123">
    <property type="entry name" value="ABC transporter transmembrane region"/>
    <property type="match status" value="1"/>
</dbReference>
<protein>
    <submittedName>
        <fullName evidence="12">Putative Cysteine ABC transporter, ATP-binding/permease protein CydC</fullName>
    </submittedName>
</protein>
<evidence type="ECO:0000256" key="3">
    <source>
        <dbReference type="ARBA" id="ARBA00022475"/>
    </source>
</evidence>
<evidence type="ECO:0000256" key="7">
    <source>
        <dbReference type="ARBA" id="ARBA00022989"/>
    </source>
</evidence>
<proteinExistence type="predicted"/>
<keyword evidence="7 9" id="KW-1133">Transmembrane helix</keyword>
<name>A0A330LKV0_9GAMM</name>
<comment type="subcellular location">
    <subcellularLocation>
        <location evidence="1">Cell membrane</location>
        <topology evidence="1">Multi-pass membrane protein</topology>
    </subcellularLocation>
</comment>
<evidence type="ECO:0000259" key="11">
    <source>
        <dbReference type="PROSITE" id="PS50929"/>
    </source>
</evidence>
<dbReference type="InterPro" id="IPR027417">
    <property type="entry name" value="P-loop_NTPase"/>
</dbReference>
<keyword evidence="13" id="KW-1185">Reference proteome</keyword>
<evidence type="ECO:0000256" key="9">
    <source>
        <dbReference type="SAM" id="Phobius"/>
    </source>
</evidence>
<dbReference type="NCBIfam" id="TIGR02868">
    <property type="entry name" value="CydC"/>
    <property type="match status" value="1"/>
</dbReference>
<feature type="domain" description="ABC transporter" evidence="10">
    <location>
        <begin position="335"/>
        <end position="586"/>
    </location>
</feature>
<dbReference type="KEGG" id="mya:MORIYA_0855"/>
<dbReference type="EMBL" id="LS483250">
    <property type="protein sequence ID" value="SQD77333.1"/>
    <property type="molecule type" value="Genomic_DNA"/>
</dbReference>
<evidence type="ECO:0000256" key="6">
    <source>
        <dbReference type="ARBA" id="ARBA00022840"/>
    </source>
</evidence>
<sequence>MNPLVRLMKLLKPQLPLMLLGTLLSIITIMANIGLLAVSGWFITIMAIAGLSGVTANYFTPAAIIRFLAIVRTAGRYAERLLTHRATFNTLAALRYYFYTRLEPLLPYYRVNFKSADILARLQQDIDELDNFYLRVLLPTFVAICSIPLVGWGVSFISSELALVIVGALTLVGFVLPIFILLLSKKRAQQQAKLSSELKVELVDGMAAMRELLVYQISHQYQQSINRVSESYHRAELHLHRLQALATALTFLAINATVFASLYLLVPLVQIGDLKPEFVASGALLILVCFETVINMPLACQILPKVHASAARLFEIIDKPIPDLGGDTLVTTGPIKFNNLSFTYPDGYAYVLKDIDLIIQQGDKIAIIGASGAGKSTLANLLMGFWPIPPSNNTSQSDIVDKLTPGITINDVDLNELNTESLREHIALMSQNSHLFHATIGDNLRLANPKVTESQMRDVCQVVGLIDFIDELENGFKTWLGETGSGLSGGQKQRLCLAQVLLRNAKVLVLDEPTKGLDRHSERTIITNLFQQLEQSQQSLLLITHKPLMLQKMDKIIVMDEGTIVAQGDHKTLMETNDYYRKLLNYF</sequence>
<dbReference type="GO" id="GO:0005524">
    <property type="term" value="F:ATP binding"/>
    <property type="evidence" value="ECO:0007669"/>
    <property type="project" value="UniProtKB-KW"/>
</dbReference>
<keyword evidence="8 9" id="KW-0472">Membrane</keyword>
<evidence type="ECO:0000256" key="2">
    <source>
        <dbReference type="ARBA" id="ARBA00022448"/>
    </source>
</evidence>
<feature type="transmembrane region" description="Helical" evidence="9">
    <location>
        <begin position="244"/>
        <end position="266"/>
    </location>
</feature>
<dbReference type="InterPro" id="IPR014223">
    <property type="entry name" value="ABC_CydC/D"/>
</dbReference>
<evidence type="ECO:0000256" key="5">
    <source>
        <dbReference type="ARBA" id="ARBA00022741"/>
    </source>
</evidence>
<dbReference type="GO" id="GO:0034775">
    <property type="term" value="P:glutathione transmembrane transport"/>
    <property type="evidence" value="ECO:0007669"/>
    <property type="project" value="InterPro"/>
</dbReference>
<dbReference type="Gene3D" id="1.20.1560.10">
    <property type="entry name" value="ABC transporter type 1, transmembrane domain"/>
    <property type="match status" value="1"/>
</dbReference>
<dbReference type="GO" id="GO:0140359">
    <property type="term" value="F:ABC-type transporter activity"/>
    <property type="evidence" value="ECO:0007669"/>
    <property type="project" value="InterPro"/>
</dbReference>
<reference evidence="13" key="1">
    <citation type="submission" date="2018-05" db="EMBL/GenBank/DDBJ databases">
        <authorList>
            <person name="Cea G.-C."/>
            <person name="William W."/>
        </authorList>
    </citation>
    <scope>NUCLEOTIDE SEQUENCE [LARGE SCALE GENOMIC DNA]</scope>
    <source>
        <strain evidence="13">DB21MT 5</strain>
    </source>
</reference>
<evidence type="ECO:0000259" key="10">
    <source>
        <dbReference type="PROSITE" id="PS50893"/>
    </source>
</evidence>
<keyword evidence="2" id="KW-0813">Transport</keyword>
<dbReference type="PANTHER" id="PTHR24221:SF653">
    <property type="entry name" value="TRANSPORT ATP-BINDING PROTEIN CYDC"/>
    <property type="match status" value="1"/>
</dbReference>
<dbReference type="InterPro" id="IPR036640">
    <property type="entry name" value="ABC1_TM_sf"/>
</dbReference>
<dbReference type="Proteomes" id="UP000250163">
    <property type="component" value="Chromosome MORIYA"/>
</dbReference>
<dbReference type="InterPro" id="IPR017871">
    <property type="entry name" value="ABC_transporter-like_CS"/>
</dbReference>
<keyword evidence="3" id="KW-1003">Cell membrane</keyword>
<gene>
    <name evidence="12" type="ORF">MORIYA_0855</name>
</gene>
<evidence type="ECO:0000256" key="8">
    <source>
        <dbReference type="ARBA" id="ARBA00023136"/>
    </source>
</evidence>
<evidence type="ECO:0000256" key="4">
    <source>
        <dbReference type="ARBA" id="ARBA00022692"/>
    </source>
</evidence>
<dbReference type="InterPro" id="IPR003439">
    <property type="entry name" value="ABC_transporter-like_ATP-bd"/>
</dbReference>
<evidence type="ECO:0000256" key="1">
    <source>
        <dbReference type="ARBA" id="ARBA00004651"/>
    </source>
</evidence>
<dbReference type="RefSeq" id="WP_112712901.1">
    <property type="nucleotide sequence ID" value="NZ_LS483250.1"/>
</dbReference>
<dbReference type="Gene3D" id="3.40.50.300">
    <property type="entry name" value="P-loop containing nucleotide triphosphate hydrolases"/>
    <property type="match status" value="1"/>
</dbReference>
<dbReference type="CDD" id="cd18585">
    <property type="entry name" value="ABC_6TM_CydC"/>
    <property type="match status" value="1"/>
</dbReference>
<dbReference type="InterPro" id="IPR011527">
    <property type="entry name" value="ABC1_TM_dom"/>
</dbReference>
<dbReference type="InterPro" id="IPR003593">
    <property type="entry name" value="AAA+_ATPase"/>
</dbReference>
<dbReference type="PROSITE" id="PS50929">
    <property type="entry name" value="ABC_TM1F"/>
    <property type="match status" value="1"/>
</dbReference>
<dbReference type="FunFam" id="3.40.50.300:FF:000854">
    <property type="entry name" value="Multidrug ABC transporter ATP-binding protein"/>
    <property type="match status" value="1"/>
</dbReference>
<dbReference type="SUPFAM" id="SSF52540">
    <property type="entry name" value="P-loop containing nucleoside triphosphate hydrolases"/>
    <property type="match status" value="1"/>
</dbReference>
<dbReference type="GO" id="GO:0045454">
    <property type="term" value="P:cell redox homeostasis"/>
    <property type="evidence" value="ECO:0007669"/>
    <property type="project" value="InterPro"/>
</dbReference>
<keyword evidence="5" id="KW-0547">Nucleotide-binding</keyword>
<dbReference type="AlphaFoldDB" id="A0A330LKV0"/>
<dbReference type="GO" id="GO:0034040">
    <property type="term" value="F:ATPase-coupled lipid transmembrane transporter activity"/>
    <property type="evidence" value="ECO:0007669"/>
    <property type="project" value="TreeGrafter"/>
</dbReference>
<accession>A0A330LKV0</accession>
<keyword evidence="4 9" id="KW-0812">Transmembrane</keyword>
<dbReference type="GO" id="GO:0016887">
    <property type="term" value="F:ATP hydrolysis activity"/>
    <property type="evidence" value="ECO:0007669"/>
    <property type="project" value="InterPro"/>
</dbReference>
<dbReference type="SMART" id="SM00382">
    <property type="entry name" value="AAA"/>
    <property type="match status" value="1"/>
</dbReference>
<feature type="transmembrane region" description="Helical" evidence="9">
    <location>
        <begin position="161"/>
        <end position="183"/>
    </location>
</feature>
<dbReference type="PROSITE" id="PS50893">
    <property type="entry name" value="ABC_TRANSPORTER_2"/>
    <property type="match status" value="1"/>
</dbReference>
<feature type="transmembrane region" description="Helical" evidence="9">
    <location>
        <begin position="132"/>
        <end position="155"/>
    </location>
</feature>
<dbReference type="Pfam" id="PF00664">
    <property type="entry name" value="ABC_membrane"/>
    <property type="match status" value="1"/>
</dbReference>
<feature type="transmembrane region" description="Helical" evidence="9">
    <location>
        <begin position="15"/>
        <end position="35"/>
    </location>
</feature>
<evidence type="ECO:0000313" key="13">
    <source>
        <dbReference type="Proteomes" id="UP000250163"/>
    </source>
</evidence>
<feature type="transmembrane region" description="Helical" evidence="9">
    <location>
        <begin position="41"/>
        <end position="59"/>
    </location>
</feature>
<dbReference type="InterPro" id="IPR039421">
    <property type="entry name" value="Type_1_exporter"/>
</dbReference>